<evidence type="ECO:0000313" key="1">
    <source>
        <dbReference type="EMBL" id="MFC3835555.1"/>
    </source>
</evidence>
<comment type="caution">
    <text evidence="1">The sequence shown here is derived from an EMBL/GenBank/DDBJ whole genome shotgun (WGS) entry which is preliminary data.</text>
</comment>
<keyword evidence="2" id="KW-1185">Reference proteome</keyword>
<dbReference type="RefSeq" id="WP_322474480.1">
    <property type="nucleotide sequence ID" value="NZ_JBHRZG010000024.1"/>
</dbReference>
<reference evidence="2" key="1">
    <citation type="journal article" date="2019" name="Int. J. Syst. Evol. Microbiol.">
        <title>The Global Catalogue of Microorganisms (GCM) 10K type strain sequencing project: providing services to taxonomists for standard genome sequencing and annotation.</title>
        <authorList>
            <consortium name="The Broad Institute Genomics Platform"/>
            <consortium name="The Broad Institute Genome Sequencing Center for Infectious Disease"/>
            <person name="Wu L."/>
            <person name="Ma J."/>
        </authorList>
    </citation>
    <scope>NUCLEOTIDE SEQUENCE [LARGE SCALE GENOMIC DNA]</scope>
    <source>
        <strain evidence="2">CCTCC AB 2017081</strain>
    </source>
</reference>
<accession>A0ABV7ZH87</accession>
<dbReference type="Proteomes" id="UP001595803">
    <property type="component" value="Unassembled WGS sequence"/>
</dbReference>
<proteinExistence type="predicted"/>
<evidence type="ECO:0000313" key="2">
    <source>
        <dbReference type="Proteomes" id="UP001595803"/>
    </source>
</evidence>
<protein>
    <submittedName>
        <fullName evidence="1">Uncharacterized protein</fullName>
    </submittedName>
</protein>
<gene>
    <name evidence="1" type="ORF">ACFOSB_22045</name>
</gene>
<dbReference type="EMBL" id="JBHRZG010000024">
    <property type="protein sequence ID" value="MFC3835555.1"/>
    <property type="molecule type" value="Genomic_DNA"/>
</dbReference>
<sequence length="280" mass="31187">MTMPTPARPDQLQPHERARMDALERTVRDGLRDFQRTGEALAQIRDNHLYRVAFESFEEYLEQRWGFTRTQAGRLIDAAETAKVLEPLGITPQSERQARALKPAAKILTELEPEQQRVVGRLIEAAAQAADDDVPWDASAHPAEVRIMANVVQKLTPDTTVHHPDSGDEVPFETLSPRERDEVIRTHVDQKTQAYREKQEAKANKAPVENVNWTDWCVNYAAQALGPGQRIEIVVERDGSGSARAQARVVDATTGEVFAEGQGAPFLKKAVLNLVAEVKG</sequence>
<organism evidence="1 2">
    <name type="scientific">Deinococcus rufus</name>
    <dbReference type="NCBI Taxonomy" id="2136097"/>
    <lineage>
        <taxon>Bacteria</taxon>
        <taxon>Thermotogati</taxon>
        <taxon>Deinococcota</taxon>
        <taxon>Deinococci</taxon>
        <taxon>Deinococcales</taxon>
        <taxon>Deinococcaceae</taxon>
        <taxon>Deinococcus</taxon>
    </lineage>
</organism>
<name>A0ABV7ZH87_9DEIO</name>